<dbReference type="EMBL" id="DTLI01000150">
    <property type="protein sequence ID" value="HHS52452.1"/>
    <property type="molecule type" value="Genomic_DNA"/>
</dbReference>
<comment type="cofactor">
    <cofactor evidence="9">
        <name>[4Fe-4S] cluster</name>
        <dbReference type="ChEBI" id="CHEBI:49883"/>
    </cofactor>
    <text evidence="9">Binds 1 [4Fe-4S] cluster per subunit.</text>
</comment>
<proteinExistence type="inferred from homology"/>
<evidence type="ECO:0000256" key="9">
    <source>
        <dbReference type="HAMAP-Rule" id="MF_00568"/>
    </source>
</evidence>
<evidence type="ECO:0000256" key="2">
    <source>
        <dbReference type="ARBA" id="ARBA00012669"/>
    </source>
</evidence>
<dbReference type="NCBIfam" id="NF006878">
    <property type="entry name" value="PRK09375.1-2"/>
    <property type="match status" value="1"/>
</dbReference>
<dbReference type="GO" id="GO:0008987">
    <property type="term" value="F:quinolinate synthetase A activity"/>
    <property type="evidence" value="ECO:0007669"/>
    <property type="project" value="UniProtKB-UniRule"/>
</dbReference>
<dbReference type="HAMAP" id="MF_00568">
    <property type="entry name" value="NadA_type2"/>
    <property type="match status" value="1"/>
</dbReference>
<feature type="binding site" evidence="9">
    <location>
        <position position="263"/>
    </location>
    <ligand>
        <name>[4Fe-4S] cluster</name>
        <dbReference type="ChEBI" id="CHEBI:49883"/>
    </ligand>
</feature>
<keyword evidence="6 9" id="KW-0479">Metal-binding</keyword>
<dbReference type="UniPathway" id="UPA00253">
    <property type="reaction ID" value="UER00327"/>
</dbReference>
<protein>
    <recommendedName>
        <fullName evidence="2 9">Quinolinate synthase</fullName>
        <ecNumber evidence="2 9">2.5.1.72</ecNumber>
    </recommendedName>
</protein>
<dbReference type="InterPro" id="IPR023066">
    <property type="entry name" value="Quinolinate_synth_type2"/>
</dbReference>
<dbReference type="EC" id="2.5.1.72" evidence="2 9"/>
<keyword evidence="5 9" id="KW-0808">Transferase</keyword>
<comment type="pathway">
    <text evidence="1 9">Cofactor biosynthesis; NAD(+) biosynthesis; quinolinate from iminoaspartate: step 1/1.</text>
</comment>
<keyword evidence="7 9" id="KW-0408">Iron</keyword>
<dbReference type="GO" id="GO:0034628">
    <property type="term" value="P:'de novo' NAD+ biosynthetic process from L-aspartate"/>
    <property type="evidence" value="ECO:0007669"/>
    <property type="project" value="TreeGrafter"/>
</dbReference>
<evidence type="ECO:0000256" key="1">
    <source>
        <dbReference type="ARBA" id="ARBA00005065"/>
    </source>
</evidence>
<dbReference type="NCBIfam" id="TIGR00550">
    <property type="entry name" value="nadA"/>
    <property type="match status" value="1"/>
</dbReference>
<accession>A0A7C6A9J2</accession>
<dbReference type="PANTHER" id="PTHR30573">
    <property type="entry name" value="QUINOLINATE SYNTHETASE A"/>
    <property type="match status" value="1"/>
</dbReference>
<comment type="catalytic activity">
    <reaction evidence="9">
        <text>iminosuccinate + dihydroxyacetone phosphate = quinolinate + phosphate + 2 H2O + H(+)</text>
        <dbReference type="Rhea" id="RHEA:25888"/>
        <dbReference type="ChEBI" id="CHEBI:15377"/>
        <dbReference type="ChEBI" id="CHEBI:15378"/>
        <dbReference type="ChEBI" id="CHEBI:29959"/>
        <dbReference type="ChEBI" id="CHEBI:43474"/>
        <dbReference type="ChEBI" id="CHEBI:57642"/>
        <dbReference type="ChEBI" id="CHEBI:77875"/>
        <dbReference type="EC" id="2.5.1.72"/>
    </reaction>
</comment>
<dbReference type="Pfam" id="PF02445">
    <property type="entry name" value="NadA"/>
    <property type="match status" value="1"/>
</dbReference>
<comment type="caution">
    <text evidence="10">The sequence shown here is derived from an EMBL/GenBank/DDBJ whole genome shotgun (WGS) entry which is preliminary data.</text>
</comment>
<dbReference type="InterPro" id="IPR003473">
    <property type="entry name" value="NadA"/>
</dbReference>
<dbReference type="Gene3D" id="3.40.50.10800">
    <property type="entry name" value="NadA-like"/>
    <property type="match status" value="3"/>
</dbReference>
<organism evidence="10">
    <name type="scientific">candidate division WOR-3 bacterium</name>
    <dbReference type="NCBI Taxonomy" id="2052148"/>
    <lineage>
        <taxon>Bacteria</taxon>
        <taxon>Bacteria division WOR-3</taxon>
    </lineage>
</organism>
<evidence type="ECO:0000256" key="3">
    <source>
        <dbReference type="ARBA" id="ARBA00022485"/>
    </source>
</evidence>
<dbReference type="SUPFAM" id="SSF142754">
    <property type="entry name" value="NadA-like"/>
    <property type="match status" value="1"/>
</dbReference>
<keyword evidence="4 9" id="KW-0662">Pyridine nucleotide biosynthesis</keyword>
<dbReference type="PANTHER" id="PTHR30573:SF0">
    <property type="entry name" value="QUINOLINATE SYNTHASE, CHLOROPLASTIC"/>
    <property type="match status" value="1"/>
</dbReference>
<evidence type="ECO:0000256" key="4">
    <source>
        <dbReference type="ARBA" id="ARBA00022642"/>
    </source>
</evidence>
<feature type="binding site" evidence="9">
    <location>
        <begin position="116"/>
        <end position="118"/>
    </location>
    <ligand>
        <name>iminosuccinate</name>
        <dbReference type="ChEBI" id="CHEBI:77875"/>
    </ligand>
</feature>
<feature type="binding site" evidence="9">
    <location>
        <position position="28"/>
    </location>
    <ligand>
        <name>iminosuccinate</name>
        <dbReference type="ChEBI" id="CHEBI:77875"/>
    </ligand>
</feature>
<feature type="binding site" evidence="9">
    <location>
        <begin position="203"/>
        <end position="205"/>
    </location>
    <ligand>
        <name>iminosuccinate</name>
        <dbReference type="ChEBI" id="CHEBI:77875"/>
    </ligand>
</feature>
<keyword evidence="8 9" id="KW-0411">Iron-sulfur</keyword>
<evidence type="ECO:0000256" key="6">
    <source>
        <dbReference type="ARBA" id="ARBA00022723"/>
    </source>
</evidence>
<name>A0A7C6A9J2_UNCW3</name>
<evidence type="ECO:0000256" key="8">
    <source>
        <dbReference type="ARBA" id="ARBA00023014"/>
    </source>
</evidence>
<feature type="binding site" evidence="9">
    <location>
        <position position="220"/>
    </location>
    <ligand>
        <name>iminosuccinate</name>
        <dbReference type="ChEBI" id="CHEBI:77875"/>
    </ligand>
</feature>
<sequence length="306" mass="34508">MILSASDSELIKKIQTLKKTKNATILVHNYQRPEIYEVADLIGDSLDLSQRARGVESDIIVFCGVHFMAETAKILNPERKVIMPEISAGCEMADMITAQALRQRKKELGNPLVVAYVNTTAEVKAESDICCTSANAVKVVNSLPPDKEILFVPDKNLAWYVARETKRTLIPWEGFCYVHALYFDAKDIEQARTQYPNAKIIVHPECRPEVIEGADFVASTSGMVRLAKEFDEIVLGTEAFMCNRIKRDFPNKKCYPLKRTAICHNMKKTTLEKVFKVLTTEENEIIVPEPIAQKARASVERMLKLS</sequence>
<feature type="binding site" evidence="9">
    <location>
        <position position="45"/>
    </location>
    <ligand>
        <name>iminosuccinate</name>
        <dbReference type="ChEBI" id="CHEBI:77875"/>
    </ligand>
</feature>
<comment type="similarity">
    <text evidence="9">Belongs to the quinolinate synthase family. Type 2 subfamily.</text>
</comment>
<comment type="subcellular location">
    <subcellularLocation>
        <location evidence="9">Cytoplasm</location>
    </subcellularLocation>
</comment>
<dbReference type="NCBIfam" id="NF006879">
    <property type="entry name" value="PRK09375.1-4"/>
    <property type="match status" value="1"/>
</dbReference>
<feature type="binding site" evidence="9">
    <location>
        <position position="176"/>
    </location>
    <ligand>
        <name>[4Fe-4S] cluster</name>
        <dbReference type="ChEBI" id="CHEBI:49883"/>
    </ligand>
</feature>
<dbReference type="InterPro" id="IPR036094">
    <property type="entry name" value="NadA_sf"/>
</dbReference>
<evidence type="ECO:0000313" key="10">
    <source>
        <dbReference type="EMBL" id="HHS52452.1"/>
    </source>
</evidence>
<evidence type="ECO:0000256" key="7">
    <source>
        <dbReference type="ARBA" id="ARBA00023004"/>
    </source>
</evidence>
<gene>
    <name evidence="9 10" type="primary">nadA</name>
    <name evidence="10" type="ORF">ENW73_06265</name>
</gene>
<dbReference type="GO" id="GO:0046872">
    <property type="term" value="F:metal ion binding"/>
    <property type="evidence" value="ECO:0007669"/>
    <property type="project" value="UniProtKB-KW"/>
</dbReference>
<keyword evidence="9" id="KW-0963">Cytoplasm</keyword>
<dbReference type="GO" id="GO:0051539">
    <property type="term" value="F:4 iron, 4 sulfur cluster binding"/>
    <property type="evidence" value="ECO:0007669"/>
    <property type="project" value="UniProtKB-KW"/>
</dbReference>
<evidence type="ECO:0000256" key="5">
    <source>
        <dbReference type="ARBA" id="ARBA00022679"/>
    </source>
</evidence>
<keyword evidence="3 9" id="KW-0004">4Fe-4S</keyword>
<dbReference type="GO" id="GO:0005737">
    <property type="term" value="C:cytoplasm"/>
    <property type="evidence" value="ECO:0007669"/>
    <property type="project" value="UniProtKB-SubCell"/>
</dbReference>
<feature type="binding site" evidence="9">
    <location>
        <position position="90"/>
    </location>
    <ligand>
        <name>[4Fe-4S] cluster</name>
        <dbReference type="ChEBI" id="CHEBI:49883"/>
    </ligand>
</feature>
<comment type="function">
    <text evidence="9">Catalyzes the condensation of iminoaspartate with dihydroxyacetone phosphate to form quinolinate.</text>
</comment>
<dbReference type="AlphaFoldDB" id="A0A7C6A9J2"/>
<feature type="binding site" evidence="9">
    <location>
        <position position="133"/>
    </location>
    <ligand>
        <name>iminosuccinate</name>
        <dbReference type="ChEBI" id="CHEBI:77875"/>
    </ligand>
</feature>
<reference evidence="10" key="1">
    <citation type="journal article" date="2020" name="mSystems">
        <title>Genome- and Community-Level Interaction Insights into Carbon Utilization and Element Cycling Functions of Hydrothermarchaeota in Hydrothermal Sediment.</title>
        <authorList>
            <person name="Zhou Z."/>
            <person name="Liu Y."/>
            <person name="Xu W."/>
            <person name="Pan J."/>
            <person name="Luo Z.H."/>
            <person name="Li M."/>
        </authorList>
    </citation>
    <scope>NUCLEOTIDE SEQUENCE [LARGE SCALE GENOMIC DNA]</scope>
    <source>
        <strain evidence="10">SpSt-876</strain>
    </source>
</reference>